<comment type="caution">
    <text evidence="1">The sequence shown here is derived from an EMBL/GenBank/DDBJ whole genome shotgun (WGS) entry which is preliminary data.</text>
</comment>
<organism evidence="1 2">
    <name type="scientific">Pseudoalteromonas fenneropenaei</name>
    <dbReference type="NCBI Taxonomy" id="1737459"/>
    <lineage>
        <taxon>Bacteria</taxon>
        <taxon>Pseudomonadati</taxon>
        <taxon>Pseudomonadota</taxon>
        <taxon>Gammaproteobacteria</taxon>
        <taxon>Alteromonadales</taxon>
        <taxon>Pseudoalteromonadaceae</taxon>
        <taxon>Pseudoalteromonas</taxon>
    </lineage>
</organism>
<keyword evidence="2" id="KW-1185">Reference proteome</keyword>
<dbReference type="RefSeq" id="WP_377121663.1">
    <property type="nucleotide sequence ID" value="NZ_JBHRSD010000010.1"/>
</dbReference>
<sequence length="96" mass="10421">MQSIYHNLFGFDALQLKGKYQTTALSGSAQAVASHTLPATTELPDGQLKRDLQLVIGERTLRLGDALSVTAQSVVLPSLPLSVSQKRQLWSLLCEV</sequence>
<proteinExistence type="predicted"/>
<dbReference type="Proteomes" id="UP001595453">
    <property type="component" value="Unassembled WGS sequence"/>
</dbReference>
<dbReference type="EMBL" id="JBHRSD010000010">
    <property type="protein sequence ID" value="MFC3031934.1"/>
    <property type="molecule type" value="Genomic_DNA"/>
</dbReference>
<name>A0ABV7CH01_9GAMM</name>
<gene>
    <name evidence="1" type="ORF">ACFOEE_05330</name>
</gene>
<accession>A0ABV7CH01</accession>
<protein>
    <submittedName>
        <fullName evidence="1">Uncharacterized protein</fullName>
    </submittedName>
</protein>
<evidence type="ECO:0000313" key="2">
    <source>
        <dbReference type="Proteomes" id="UP001595453"/>
    </source>
</evidence>
<evidence type="ECO:0000313" key="1">
    <source>
        <dbReference type="EMBL" id="MFC3031934.1"/>
    </source>
</evidence>
<reference evidence="2" key="1">
    <citation type="journal article" date="2019" name="Int. J. Syst. Evol. Microbiol.">
        <title>The Global Catalogue of Microorganisms (GCM) 10K type strain sequencing project: providing services to taxonomists for standard genome sequencing and annotation.</title>
        <authorList>
            <consortium name="The Broad Institute Genomics Platform"/>
            <consortium name="The Broad Institute Genome Sequencing Center for Infectious Disease"/>
            <person name="Wu L."/>
            <person name="Ma J."/>
        </authorList>
    </citation>
    <scope>NUCLEOTIDE SEQUENCE [LARGE SCALE GENOMIC DNA]</scope>
    <source>
        <strain evidence="2">KCTC 42730</strain>
    </source>
</reference>